<organism evidence="8 9">
    <name type="scientific">candidate division WS6 bacterium OLB20</name>
    <dbReference type="NCBI Taxonomy" id="1617426"/>
    <lineage>
        <taxon>Bacteria</taxon>
        <taxon>Candidatus Dojkabacteria</taxon>
    </lineage>
</organism>
<dbReference type="NCBIfam" id="TIGR00012">
    <property type="entry name" value="L29"/>
    <property type="match status" value="1"/>
</dbReference>
<dbReference type="InterPro" id="IPR001854">
    <property type="entry name" value="Ribosomal_uL29"/>
</dbReference>
<feature type="coiled-coil region" evidence="6">
    <location>
        <begin position="4"/>
        <end position="31"/>
    </location>
</feature>
<evidence type="ECO:0000313" key="8">
    <source>
        <dbReference type="EMBL" id="KXK26188.1"/>
    </source>
</evidence>
<evidence type="ECO:0000256" key="6">
    <source>
        <dbReference type="SAM" id="Coils"/>
    </source>
</evidence>
<sequence length="94" mass="10606">MKAAELRKQTKAQLEKRLSEKQTELAETRFDVRIGQETNYSVIGKMRTEIARIKTLLNTGDYASESADKPKESAEKDGKKQAKSDKITKSSKKS</sequence>
<evidence type="ECO:0000256" key="4">
    <source>
        <dbReference type="ARBA" id="ARBA00035204"/>
    </source>
</evidence>
<evidence type="ECO:0000256" key="3">
    <source>
        <dbReference type="ARBA" id="ARBA00023274"/>
    </source>
</evidence>
<dbReference type="Gene3D" id="1.10.287.310">
    <property type="match status" value="1"/>
</dbReference>
<keyword evidence="3 5" id="KW-0687">Ribonucleoprotein</keyword>
<feature type="region of interest" description="Disordered" evidence="7">
    <location>
        <begin position="59"/>
        <end position="94"/>
    </location>
</feature>
<reference evidence="8 9" key="1">
    <citation type="submission" date="2015-02" db="EMBL/GenBank/DDBJ databases">
        <title>Improved understanding of the partial-nitritation anammox process through 23 genomes representing the majority of the microbial community.</title>
        <authorList>
            <person name="Speth D.R."/>
            <person name="In T Zandt M."/>
            <person name="Guerrero Cruz S."/>
            <person name="Jetten M.S."/>
            <person name="Dutilh B.E."/>
        </authorList>
    </citation>
    <scope>NUCLEOTIDE SEQUENCE [LARGE SCALE GENOMIC DNA]</scope>
    <source>
        <strain evidence="8">OLB20</strain>
    </source>
</reference>
<dbReference type="Pfam" id="PF00831">
    <property type="entry name" value="Ribosomal_L29"/>
    <property type="match status" value="1"/>
</dbReference>
<dbReference type="GO" id="GO:1990904">
    <property type="term" value="C:ribonucleoprotein complex"/>
    <property type="evidence" value="ECO:0007669"/>
    <property type="project" value="UniProtKB-KW"/>
</dbReference>
<evidence type="ECO:0000256" key="7">
    <source>
        <dbReference type="SAM" id="MobiDB-lite"/>
    </source>
</evidence>
<proteinExistence type="inferred from homology"/>
<gene>
    <name evidence="5 8" type="primary">rpmC</name>
    <name evidence="8" type="ORF">TR69_WS6001001183</name>
</gene>
<dbReference type="Proteomes" id="UP000070457">
    <property type="component" value="Unassembled WGS sequence"/>
</dbReference>
<comment type="similarity">
    <text evidence="1 5">Belongs to the universal ribosomal protein uL29 family.</text>
</comment>
<keyword evidence="6" id="KW-0175">Coiled coil</keyword>
<dbReference type="EMBL" id="JYNZ01000004">
    <property type="protein sequence ID" value="KXK26188.1"/>
    <property type="molecule type" value="Genomic_DNA"/>
</dbReference>
<keyword evidence="2 5" id="KW-0689">Ribosomal protein</keyword>
<comment type="caution">
    <text evidence="8">The sequence shown here is derived from an EMBL/GenBank/DDBJ whole genome shotgun (WGS) entry which is preliminary data.</text>
</comment>
<feature type="compositionally biased region" description="Basic and acidic residues" evidence="7">
    <location>
        <begin position="66"/>
        <end position="88"/>
    </location>
</feature>
<dbReference type="InterPro" id="IPR036049">
    <property type="entry name" value="Ribosomal_uL29_sf"/>
</dbReference>
<evidence type="ECO:0000256" key="5">
    <source>
        <dbReference type="HAMAP-Rule" id="MF_00374"/>
    </source>
</evidence>
<dbReference type="SUPFAM" id="SSF46561">
    <property type="entry name" value="Ribosomal protein L29 (L29p)"/>
    <property type="match status" value="1"/>
</dbReference>
<name>A0A136LX08_9BACT</name>
<accession>A0A136LX08</accession>
<dbReference type="HAMAP" id="MF_00374">
    <property type="entry name" value="Ribosomal_uL29"/>
    <property type="match status" value="1"/>
</dbReference>
<dbReference type="AlphaFoldDB" id="A0A136LX08"/>
<protein>
    <recommendedName>
        <fullName evidence="4 5">Large ribosomal subunit protein uL29</fullName>
    </recommendedName>
</protein>
<dbReference type="GO" id="GO:0005840">
    <property type="term" value="C:ribosome"/>
    <property type="evidence" value="ECO:0007669"/>
    <property type="project" value="UniProtKB-KW"/>
</dbReference>
<evidence type="ECO:0000313" key="9">
    <source>
        <dbReference type="Proteomes" id="UP000070457"/>
    </source>
</evidence>
<dbReference type="STRING" id="1617426.TR69_WS6001001183"/>
<dbReference type="GO" id="GO:0003735">
    <property type="term" value="F:structural constituent of ribosome"/>
    <property type="evidence" value="ECO:0007669"/>
    <property type="project" value="InterPro"/>
</dbReference>
<dbReference type="GO" id="GO:0006412">
    <property type="term" value="P:translation"/>
    <property type="evidence" value="ECO:0007669"/>
    <property type="project" value="UniProtKB-UniRule"/>
</dbReference>
<evidence type="ECO:0000256" key="2">
    <source>
        <dbReference type="ARBA" id="ARBA00022980"/>
    </source>
</evidence>
<evidence type="ECO:0000256" key="1">
    <source>
        <dbReference type="ARBA" id="ARBA00009254"/>
    </source>
</evidence>